<dbReference type="KEGG" id="lgi:LOTGIDRAFT_212070"/>
<dbReference type="RefSeq" id="XP_009045384.1">
    <property type="nucleotide sequence ID" value="XM_009047136.1"/>
</dbReference>
<proteinExistence type="inferred from homology"/>
<reference evidence="3 4" key="1">
    <citation type="journal article" date="2013" name="Nature">
        <title>Insights into bilaterian evolution from three spiralian genomes.</title>
        <authorList>
            <person name="Simakov O."/>
            <person name="Marletaz F."/>
            <person name="Cho S.J."/>
            <person name="Edsinger-Gonzales E."/>
            <person name="Havlak P."/>
            <person name="Hellsten U."/>
            <person name="Kuo D.H."/>
            <person name="Larsson T."/>
            <person name="Lv J."/>
            <person name="Arendt D."/>
            <person name="Savage R."/>
            <person name="Osoegawa K."/>
            <person name="de Jong P."/>
            <person name="Grimwood J."/>
            <person name="Chapman J.A."/>
            <person name="Shapiro H."/>
            <person name="Aerts A."/>
            <person name="Otillar R.P."/>
            <person name="Terry A.Y."/>
            <person name="Boore J.L."/>
            <person name="Grigoriev I.V."/>
            <person name="Lindberg D.R."/>
            <person name="Seaver E.C."/>
            <person name="Weisblat D.A."/>
            <person name="Putnam N.H."/>
            <person name="Rokhsar D.S."/>
        </authorList>
    </citation>
    <scope>NUCLEOTIDE SEQUENCE [LARGE SCALE GENOMIC DNA]</scope>
</reference>
<protein>
    <recommendedName>
        <fullName evidence="5">Translation machinery-associated protein 16</fullName>
    </recommendedName>
</protein>
<dbReference type="InterPro" id="IPR038356">
    <property type="entry name" value="Tma16_sf"/>
</dbReference>
<dbReference type="CTD" id="20246337"/>
<comment type="similarity">
    <text evidence="1">Belongs to the TMA16 family.</text>
</comment>
<dbReference type="Pfam" id="PF11176">
    <property type="entry name" value="Tma16"/>
    <property type="match status" value="1"/>
</dbReference>
<dbReference type="PANTHER" id="PTHR13349:SF2">
    <property type="entry name" value="TRANSLATION MACHINERY-ASSOCIATED PROTEIN 16"/>
    <property type="match status" value="1"/>
</dbReference>
<gene>
    <name evidence="3" type="ORF">LOTGIDRAFT_212070</name>
</gene>
<dbReference type="GO" id="GO:0005634">
    <property type="term" value="C:nucleus"/>
    <property type="evidence" value="ECO:0007669"/>
    <property type="project" value="TreeGrafter"/>
</dbReference>
<dbReference type="AlphaFoldDB" id="V4BDT4"/>
<keyword evidence="4" id="KW-1185">Reference proteome</keyword>
<dbReference type="Proteomes" id="UP000030746">
    <property type="component" value="Unassembled WGS sequence"/>
</dbReference>
<dbReference type="EMBL" id="KB199905">
    <property type="protein sequence ID" value="ESP03902.1"/>
    <property type="molecule type" value="Genomic_DNA"/>
</dbReference>
<dbReference type="OMA" id="SWFLGQI"/>
<dbReference type="STRING" id="225164.V4BDT4"/>
<feature type="region of interest" description="Disordered" evidence="2">
    <location>
        <begin position="1"/>
        <end position="29"/>
    </location>
</feature>
<evidence type="ECO:0000256" key="1">
    <source>
        <dbReference type="ARBA" id="ARBA00034127"/>
    </source>
</evidence>
<dbReference type="GeneID" id="20246337"/>
<dbReference type="PANTHER" id="PTHR13349">
    <property type="entry name" value="TRANSLATION MACHINERY-ASSOCIATED PROTEIN 16"/>
    <property type="match status" value="1"/>
</dbReference>
<evidence type="ECO:0000313" key="3">
    <source>
        <dbReference type="EMBL" id="ESP03902.1"/>
    </source>
</evidence>
<accession>V4BDT4</accession>
<dbReference type="Gene3D" id="1.20.1440.170">
    <property type="entry name" value="Translation machinery-associated protein 16-like"/>
    <property type="match status" value="1"/>
</dbReference>
<dbReference type="OrthoDB" id="270284at2759"/>
<evidence type="ECO:0000256" key="2">
    <source>
        <dbReference type="SAM" id="MobiDB-lite"/>
    </source>
</evidence>
<sequence length="179" mass="20831">MPKAPKLNVSGNKAIHPNSRKATVFQRDQKHKARIDGSRQVKSLRQDASLDKFLWFQQNMDEEKLVFSKKELTDLVLKYMDRFEEEIEQISIVNSIGCRANSKNQHASRLDSIKFTQDKEENEFSSTGLEVPNLMKKGNVELFKAWGGEMRYFSNIVKIKISKRDAEKFELEKSEKVME</sequence>
<evidence type="ECO:0000313" key="4">
    <source>
        <dbReference type="Proteomes" id="UP000030746"/>
    </source>
</evidence>
<evidence type="ECO:0008006" key="5">
    <source>
        <dbReference type="Google" id="ProtNLM"/>
    </source>
</evidence>
<organism evidence="3 4">
    <name type="scientific">Lottia gigantea</name>
    <name type="common">Giant owl limpet</name>
    <dbReference type="NCBI Taxonomy" id="225164"/>
    <lineage>
        <taxon>Eukaryota</taxon>
        <taxon>Metazoa</taxon>
        <taxon>Spiralia</taxon>
        <taxon>Lophotrochozoa</taxon>
        <taxon>Mollusca</taxon>
        <taxon>Gastropoda</taxon>
        <taxon>Patellogastropoda</taxon>
        <taxon>Lottioidea</taxon>
        <taxon>Lottiidae</taxon>
        <taxon>Lottia</taxon>
    </lineage>
</organism>
<dbReference type="HOGENOM" id="CLU_105581_0_0_1"/>
<dbReference type="InterPro" id="IPR021346">
    <property type="entry name" value="Tma16"/>
</dbReference>
<name>V4BDT4_LOTGI</name>
<dbReference type="FunFam" id="1.20.1440.170:FF:000001">
    <property type="entry name" value="Translation machinery-associated 16 homolog"/>
    <property type="match status" value="1"/>
</dbReference>